<dbReference type="RefSeq" id="XP_040696692.1">
    <property type="nucleotide sequence ID" value="XM_040848310.1"/>
</dbReference>
<keyword evidence="2" id="KW-1185">Reference proteome</keyword>
<dbReference type="InterPro" id="IPR011008">
    <property type="entry name" value="Dimeric_a/b-barrel"/>
</dbReference>
<evidence type="ECO:0000313" key="1">
    <source>
        <dbReference type="EMBL" id="OJJ52886.1"/>
    </source>
</evidence>
<dbReference type="GeneID" id="63764383"/>
<dbReference type="EMBL" id="KV878599">
    <property type="protein sequence ID" value="OJJ52886.1"/>
    <property type="molecule type" value="Genomic_DNA"/>
</dbReference>
<evidence type="ECO:0008006" key="3">
    <source>
        <dbReference type="Google" id="ProtNLM"/>
    </source>
</evidence>
<sequence>MAQQTTALVYILVSPGSRAPEFVSTWFKRPSIRSIPGIKTATEYGAIDEQKPEFLAVYELSNPSLAKLSFLETAAASSGFEMELRIYTIFSAKTSPHYDTNAPPDRIFRTRGLQPGPTLPEDAYNLWYEQEHVPLLSTVPGWLKSTRWTLKESMRFEADGTRSDKPTSRYLAIHEYESMESFSKPEFKAAISTPWRDKIIPGIDREVDERRNFRPRGVLF</sequence>
<dbReference type="AlphaFoldDB" id="A0A1L9T0E1"/>
<dbReference type="Proteomes" id="UP000184356">
    <property type="component" value="Unassembled WGS sequence"/>
</dbReference>
<accession>A0A1L9T0E1</accession>
<dbReference type="OrthoDB" id="2851338at2759"/>
<dbReference type="VEuPathDB" id="FungiDB:ASPSYDRAFT_51563"/>
<dbReference type="STRING" id="1036612.A0A1L9T0E1"/>
<name>A0A1L9T0E1_9EURO</name>
<dbReference type="SUPFAM" id="SSF54909">
    <property type="entry name" value="Dimeric alpha+beta barrel"/>
    <property type="match status" value="1"/>
</dbReference>
<evidence type="ECO:0000313" key="2">
    <source>
        <dbReference type="Proteomes" id="UP000184356"/>
    </source>
</evidence>
<reference evidence="2" key="1">
    <citation type="journal article" date="2017" name="Genome Biol.">
        <title>Comparative genomics reveals high biological diversity and specific adaptations in the industrially and medically important fungal genus Aspergillus.</title>
        <authorList>
            <person name="de Vries R.P."/>
            <person name="Riley R."/>
            <person name="Wiebenga A."/>
            <person name="Aguilar-Osorio G."/>
            <person name="Amillis S."/>
            <person name="Uchima C.A."/>
            <person name="Anderluh G."/>
            <person name="Asadollahi M."/>
            <person name="Askin M."/>
            <person name="Barry K."/>
            <person name="Battaglia E."/>
            <person name="Bayram O."/>
            <person name="Benocci T."/>
            <person name="Braus-Stromeyer S.A."/>
            <person name="Caldana C."/>
            <person name="Canovas D."/>
            <person name="Cerqueira G.C."/>
            <person name="Chen F."/>
            <person name="Chen W."/>
            <person name="Choi C."/>
            <person name="Clum A."/>
            <person name="Dos Santos R.A."/>
            <person name="Damasio A.R."/>
            <person name="Diallinas G."/>
            <person name="Emri T."/>
            <person name="Fekete E."/>
            <person name="Flipphi M."/>
            <person name="Freyberg S."/>
            <person name="Gallo A."/>
            <person name="Gournas C."/>
            <person name="Habgood R."/>
            <person name="Hainaut M."/>
            <person name="Harispe M.L."/>
            <person name="Henrissat B."/>
            <person name="Hilden K.S."/>
            <person name="Hope R."/>
            <person name="Hossain A."/>
            <person name="Karabika E."/>
            <person name="Karaffa L."/>
            <person name="Karanyi Z."/>
            <person name="Krasevec N."/>
            <person name="Kuo A."/>
            <person name="Kusch H."/>
            <person name="LaButti K."/>
            <person name="Lagendijk E.L."/>
            <person name="Lapidus A."/>
            <person name="Levasseur A."/>
            <person name="Lindquist E."/>
            <person name="Lipzen A."/>
            <person name="Logrieco A.F."/>
            <person name="MacCabe A."/>
            <person name="Maekelae M.R."/>
            <person name="Malavazi I."/>
            <person name="Melin P."/>
            <person name="Meyer V."/>
            <person name="Mielnichuk N."/>
            <person name="Miskei M."/>
            <person name="Molnar A.P."/>
            <person name="Mule G."/>
            <person name="Ngan C.Y."/>
            <person name="Orejas M."/>
            <person name="Orosz E."/>
            <person name="Ouedraogo J.P."/>
            <person name="Overkamp K.M."/>
            <person name="Park H.-S."/>
            <person name="Perrone G."/>
            <person name="Piumi F."/>
            <person name="Punt P.J."/>
            <person name="Ram A.F."/>
            <person name="Ramon A."/>
            <person name="Rauscher S."/>
            <person name="Record E."/>
            <person name="Riano-Pachon D.M."/>
            <person name="Robert V."/>
            <person name="Roehrig J."/>
            <person name="Ruller R."/>
            <person name="Salamov A."/>
            <person name="Salih N.S."/>
            <person name="Samson R.A."/>
            <person name="Sandor E."/>
            <person name="Sanguinetti M."/>
            <person name="Schuetze T."/>
            <person name="Sepcic K."/>
            <person name="Shelest E."/>
            <person name="Sherlock G."/>
            <person name="Sophianopoulou V."/>
            <person name="Squina F.M."/>
            <person name="Sun H."/>
            <person name="Susca A."/>
            <person name="Todd R.B."/>
            <person name="Tsang A."/>
            <person name="Unkles S.E."/>
            <person name="van de Wiele N."/>
            <person name="van Rossen-Uffink D."/>
            <person name="Oliveira J.V."/>
            <person name="Vesth T.C."/>
            <person name="Visser J."/>
            <person name="Yu J.-H."/>
            <person name="Zhou M."/>
            <person name="Andersen M.R."/>
            <person name="Archer D.B."/>
            <person name="Baker S.E."/>
            <person name="Benoit I."/>
            <person name="Brakhage A.A."/>
            <person name="Braus G.H."/>
            <person name="Fischer R."/>
            <person name="Frisvad J.C."/>
            <person name="Goldman G.H."/>
            <person name="Houbraken J."/>
            <person name="Oakley B."/>
            <person name="Pocsi I."/>
            <person name="Scazzocchio C."/>
            <person name="Seiboth B."/>
            <person name="vanKuyk P.A."/>
            <person name="Wortman J."/>
            <person name="Dyer P.S."/>
            <person name="Grigoriev I.V."/>
        </authorList>
    </citation>
    <scope>NUCLEOTIDE SEQUENCE [LARGE SCALE GENOMIC DNA]</scope>
    <source>
        <strain evidence="2">CBS 593.65</strain>
    </source>
</reference>
<proteinExistence type="predicted"/>
<gene>
    <name evidence="1" type="ORF">ASPSYDRAFT_51563</name>
</gene>
<protein>
    <recommendedName>
        <fullName evidence="3">EthD domain-containing protein</fullName>
    </recommendedName>
</protein>
<organism evidence="1 2">
    <name type="scientific">Aspergillus sydowii CBS 593.65</name>
    <dbReference type="NCBI Taxonomy" id="1036612"/>
    <lineage>
        <taxon>Eukaryota</taxon>
        <taxon>Fungi</taxon>
        <taxon>Dikarya</taxon>
        <taxon>Ascomycota</taxon>
        <taxon>Pezizomycotina</taxon>
        <taxon>Eurotiomycetes</taxon>
        <taxon>Eurotiomycetidae</taxon>
        <taxon>Eurotiales</taxon>
        <taxon>Aspergillaceae</taxon>
        <taxon>Aspergillus</taxon>
        <taxon>Aspergillus subgen. Nidulantes</taxon>
    </lineage>
</organism>